<dbReference type="SUPFAM" id="SSF63867">
    <property type="entry name" value="MoeA C-terminal domain-like"/>
    <property type="match status" value="1"/>
</dbReference>
<comment type="catalytic activity">
    <reaction evidence="3">
        <text>adenylyl-molybdopterin + molybdate = Mo-molybdopterin + AMP + H(+)</text>
        <dbReference type="Rhea" id="RHEA:35047"/>
        <dbReference type="ChEBI" id="CHEBI:15378"/>
        <dbReference type="ChEBI" id="CHEBI:36264"/>
        <dbReference type="ChEBI" id="CHEBI:62727"/>
        <dbReference type="ChEBI" id="CHEBI:71302"/>
        <dbReference type="ChEBI" id="CHEBI:456215"/>
        <dbReference type="EC" id="2.10.1.1"/>
    </reaction>
</comment>
<dbReference type="SUPFAM" id="SSF53218">
    <property type="entry name" value="Molybdenum cofactor biosynthesis proteins"/>
    <property type="match status" value="1"/>
</dbReference>
<evidence type="ECO:0000256" key="4">
    <source>
        <dbReference type="RuleBase" id="RU365090"/>
    </source>
</evidence>
<dbReference type="SMART" id="SM00852">
    <property type="entry name" value="MoCF_biosynth"/>
    <property type="match status" value="1"/>
</dbReference>
<keyword evidence="4" id="KW-0460">Magnesium</keyword>
<evidence type="ECO:0000256" key="3">
    <source>
        <dbReference type="ARBA" id="ARBA00047317"/>
    </source>
</evidence>
<dbReference type="InterPro" id="IPR005110">
    <property type="entry name" value="MoeA_linker/N"/>
</dbReference>
<sequence>MTHRSSDDARRNTLAAEPAADRIPPRVRARMSRPASAALMPLGDALGLLGAAAKPVAERLLPLGAARGRISAGAVGALRPLPACLVAARDGYTVDAVAIGGASPYAPVPLSHGSAWIEAGDALPPGADAILPPEGLEEYGAVVDVAPREGTRGPGDDLAAGERLLVAGERIGPLQILALAMAGLDSVAVRVPRLRLVVTGSATPDGLSPLLTALIEDRGGEAERVAVPDDEEAIACAIRAGEADAVLVLGGSGYGRTDRSAAGLARAGWLHVQGIALRPGETAALGEAAGRPVLVLPGRPEAAFAAFLALGTPLLARLGGTREAPGMPATLLRKIASVIGLAEIVFVRRHPEGVEPLGGFELPLRRLLQADGFVLVAPEREGHPAGDQVEVRPL</sequence>
<evidence type="ECO:0000256" key="2">
    <source>
        <dbReference type="ARBA" id="ARBA00010763"/>
    </source>
</evidence>
<dbReference type="GO" id="GO:0006777">
    <property type="term" value="P:Mo-molybdopterin cofactor biosynthetic process"/>
    <property type="evidence" value="ECO:0007669"/>
    <property type="project" value="UniProtKB-UniRule"/>
</dbReference>
<evidence type="ECO:0000259" key="6">
    <source>
        <dbReference type="SMART" id="SM00852"/>
    </source>
</evidence>
<gene>
    <name evidence="7" type="ORF">NBEOAGPD_2967</name>
</gene>
<evidence type="ECO:0000256" key="1">
    <source>
        <dbReference type="ARBA" id="ARBA00002901"/>
    </source>
</evidence>
<dbReference type="Gene3D" id="2.40.340.10">
    <property type="entry name" value="MoeA, C-terminal, domain IV"/>
    <property type="match status" value="1"/>
</dbReference>
<feature type="region of interest" description="Disordered" evidence="5">
    <location>
        <begin position="1"/>
        <end position="28"/>
    </location>
</feature>
<evidence type="ECO:0000313" key="8">
    <source>
        <dbReference type="Proteomes" id="UP001055108"/>
    </source>
</evidence>
<feature type="domain" description="MoaB/Mog" evidence="6">
    <location>
        <begin position="195"/>
        <end position="317"/>
    </location>
</feature>
<comment type="pathway">
    <text evidence="4">Cofactor biosynthesis; molybdopterin biosynthesis.</text>
</comment>
<dbReference type="Pfam" id="PF03453">
    <property type="entry name" value="MoeA_N"/>
    <property type="match status" value="1"/>
</dbReference>
<name>A0AA37HRQ6_9HYPH</name>
<dbReference type="GO" id="GO:0046872">
    <property type="term" value="F:metal ion binding"/>
    <property type="evidence" value="ECO:0007669"/>
    <property type="project" value="UniProtKB-UniRule"/>
</dbReference>
<protein>
    <recommendedName>
        <fullName evidence="4">Molybdopterin molybdenumtransferase</fullName>
        <ecNumber evidence="4">2.10.1.1</ecNumber>
    </recommendedName>
</protein>
<keyword evidence="4" id="KW-0479">Metal-binding</keyword>
<proteinExistence type="inferred from homology"/>
<dbReference type="InterPro" id="IPR036135">
    <property type="entry name" value="MoeA_linker/N_sf"/>
</dbReference>
<keyword evidence="4" id="KW-0501">Molybdenum cofactor biosynthesis</keyword>
<evidence type="ECO:0000313" key="7">
    <source>
        <dbReference type="EMBL" id="GJD79738.1"/>
    </source>
</evidence>
<keyword evidence="8" id="KW-1185">Reference proteome</keyword>
<dbReference type="GO" id="GO:0005829">
    <property type="term" value="C:cytosol"/>
    <property type="evidence" value="ECO:0007669"/>
    <property type="project" value="TreeGrafter"/>
</dbReference>
<dbReference type="GO" id="GO:0061599">
    <property type="term" value="F:molybdopterin molybdotransferase activity"/>
    <property type="evidence" value="ECO:0007669"/>
    <property type="project" value="UniProtKB-UniRule"/>
</dbReference>
<dbReference type="EMBL" id="BPQM01000070">
    <property type="protein sequence ID" value="GJD79738.1"/>
    <property type="molecule type" value="Genomic_DNA"/>
</dbReference>
<comment type="function">
    <text evidence="1 4">Catalyzes the insertion of molybdate into adenylated molybdopterin with the concomitant release of AMP.</text>
</comment>
<dbReference type="Pfam" id="PF00994">
    <property type="entry name" value="MoCF_biosynth"/>
    <property type="match status" value="1"/>
</dbReference>
<dbReference type="Gene3D" id="2.170.190.11">
    <property type="entry name" value="Molybdopterin biosynthesis moea protein, domain 3"/>
    <property type="match status" value="1"/>
</dbReference>
<dbReference type="InterPro" id="IPR036688">
    <property type="entry name" value="MoeA_C_domain_IV_sf"/>
</dbReference>
<dbReference type="InterPro" id="IPR001453">
    <property type="entry name" value="MoaB/Mog_dom"/>
</dbReference>
<comment type="cofactor">
    <cofactor evidence="4">
        <name>Mg(2+)</name>
        <dbReference type="ChEBI" id="CHEBI:18420"/>
    </cofactor>
</comment>
<dbReference type="InterPro" id="IPR036425">
    <property type="entry name" value="MoaB/Mog-like_dom_sf"/>
</dbReference>
<dbReference type="PANTHER" id="PTHR10192">
    <property type="entry name" value="MOLYBDOPTERIN BIOSYNTHESIS PROTEIN"/>
    <property type="match status" value="1"/>
</dbReference>
<organism evidence="7 8">
    <name type="scientific">Methylobacterium gregans</name>
    <dbReference type="NCBI Taxonomy" id="374424"/>
    <lineage>
        <taxon>Bacteria</taxon>
        <taxon>Pseudomonadati</taxon>
        <taxon>Pseudomonadota</taxon>
        <taxon>Alphaproteobacteria</taxon>
        <taxon>Hyphomicrobiales</taxon>
        <taxon>Methylobacteriaceae</taxon>
        <taxon>Methylobacterium</taxon>
    </lineage>
</organism>
<accession>A0AA37HRQ6</accession>
<keyword evidence="4" id="KW-0808">Transferase</keyword>
<reference evidence="7" key="2">
    <citation type="submission" date="2021-08" db="EMBL/GenBank/DDBJ databases">
        <authorList>
            <person name="Tani A."/>
            <person name="Ola A."/>
            <person name="Ogura Y."/>
            <person name="Katsura K."/>
            <person name="Hayashi T."/>
        </authorList>
    </citation>
    <scope>NUCLEOTIDE SEQUENCE</scope>
    <source>
        <strain evidence="7">NBRC 103626</strain>
    </source>
</reference>
<comment type="similarity">
    <text evidence="2 4">Belongs to the MoeA family.</text>
</comment>
<dbReference type="Gene3D" id="3.40.980.10">
    <property type="entry name" value="MoaB/Mog-like domain"/>
    <property type="match status" value="1"/>
</dbReference>
<dbReference type="Proteomes" id="UP001055108">
    <property type="component" value="Unassembled WGS sequence"/>
</dbReference>
<dbReference type="SUPFAM" id="SSF63882">
    <property type="entry name" value="MoeA N-terminal region -like"/>
    <property type="match status" value="1"/>
</dbReference>
<feature type="compositionally biased region" description="Basic and acidic residues" evidence="5">
    <location>
        <begin position="1"/>
        <end position="11"/>
    </location>
</feature>
<dbReference type="EC" id="2.10.1.1" evidence="4"/>
<dbReference type="AlphaFoldDB" id="A0AA37HRQ6"/>
<dbReference type="PANTHER" id="PTHR10192:SF5">
    <property type="entry name" value="GEPHYRIN"/>
    <property type="match status" value="1"/>
</dbReference>
<dbReference type="Gene3D" id="3.90.105.10">
    <property type="entry name" value="Molybdopterin biosynthesis moea protein, domain 2"/>
    <property type="match status" value="1"/>
</dbReference>
<dbReference type="InterPro" id="IPR038987">
    <property type="entry name" value="MoeA-like"/>
</dbReference>
<keyword evidence="4" id="KW-0500">Molybdenum</keyword>
<reference evidence="7" key="1">
    <citation type="journal article" date="2016" name="Front. Microbiol.">
        <title>Genome Sequence of the Piezophilic, Mesophilic Sulfate-Reducing Bacterium Desulfovibrio indicus J2T.</title>
        <authorList>
            <person name="Cao J."/>
            <person name="Maignien L."/>
            <person name="Shao Z."/>
            <person name="Alain K."/>
            <person name="Jebbar M."/>
        </authorList>
    </citation>
    <scope>NUCLEOTIDE SEQUENCE</scope>
    <source>
        <strain evidence="7">NBRC 103626</strain>
    </source>
</reference>
<evidence type="ECO:0000256" key="5">
    <source>
        <dbReference type="SAM" id="MobiDB-lite"/>
    </source>
</evidence>
<comment type="caution">
    <text evidence="7">The sequence shown here is derived from an EMBL/GenBank/DDBJ whole genome shotgun (WGS) entry which is preliminary data.</text>
</comment>